<evidence type="ECO:0000313" key="9">
    <source>
        <dbReference type="EMBL" id="KAF5572090.1"/>
    </source>
</evidence>
<dbReference type="Proteomes" id="UP000544095">
    <property type="component" value="Unassembled WGS sequence"/>
</dbReference>
<comment type="similarity">
    <text evidence="5 6">Belongs to the glutamine synthetase family.</text>
</comment>
<dbReference type="SUPFAM" id="SSF55931">
    <property type="entry name" value="Glutamine synthetase/guanido kinase"/>
    <property type="match status" value="1"/>
</dbReference>
<dbReference type="Gene3D" id="3.10.20.70">
    <property type="entry name" value="Glutamine synthetase, N-terminal domain"/>
    <property type="match status" value="1"/>
</dbReference>
<dbReference type="InterPro" id="IPR036651">
    <property type="entry name" value="Gln_synt_N_sf"/>
</dbReference>
<dbReference type="PROSITE" id="PS51987">
    <property type="entry name" value="GS_CATALYTIC"/>
    <property type="match status" value="1"/>
</dbReference>
<evidence type="ECO:0000256" key="1">
    <source>
        <dbReference type="ARBA" id="ARBA00021364"/>
    </source>
</evidence>
<feature type="domain" description="GS beta-grasp" evidence="7">
    <location>
        <begin position="19"/>
        <end position="115"/>
    </location>
</feature>
<dbReference type="PANTHER" id="PTHR43785">
    <property type="entry name" value="GAMMA-GLUTAMYLPUTRESCINE SYNTHETASE"/>
    <property type="match status" value="1"/>
</dbReference>
<evidence type="ECO:0000256" key="6">
    <source>
        <dbReference type="RuleBase" id="RU000384"/>
    </source>
</evidence>
<sequence>MASPDPKSITVDSLPQLLQNDNMVKLAGVDVDGILRGKLVSKKKFLSIAEAGFGFCSVIFGWDMHDRTYIRELKISNAENGYHDLLAIPDLSTFRRIPWEDDVPLFLVDFLDPETKKPICACPRGLVKTQLAKLKEHGYGAMAGAEYEFYQFKSPDPSSSSPAAYLQQNPPHQLPALTEGMFGYSLTRPVHNQEYYYDVFNTCAKFSFDIEGWHTEPGPGAFEAALEFGEIAQMADRAALVKYVVKSV</sequence>
<evidence type="ECO:0000256" key="2">
    <source>
        <dbReference type="ARBA" id="ARBA00022598"/>
    </source>
</evidence>
<proteinExistence type="inferred from homology"/>
<dbReference type="InterPro" id="IPR008147">
    <property type="entry name" value="Gln_synt_N"/>
</dbReference>
<dbReference type="AlphaFoldDB" id="A0A8H5KHJ1"/>
<feature type="non-terminal residue" evidence="9">
    <location>
        <position position="248"/>
    </location>
</feature>
<dbReference type="Pfam" id="PF00120">
    <property type="entry name" value="Gln-synt_C"/>
    <property type="match status" value="1"/>
</dbReference>
<dbReference type="PANTHER" id="PTHR43785:SF12">
    <property type="entry name" value="TYPE-1 GLUTAMINE SYNTHETASE 2"/>
    <property type="match status" value="1"/>
</dbReference>
<dbReference type="FunFam" id="3.10.20.70:FF:000013">
    <property type="entry name" value="Glutamine synthetase bacteria"/>
    <property type="match status" value="1"/>
</dbReference>
<organism evidence="9 10">
    <name type="scientific">Fusarium pseudoanthophilum</name>
    <dbReference type="NCBI Taxonomy" id="48495"/>
    <lineage>
        <taxon>Eukaryota</taxon>
        <taxon>Fungi</taxon>
        <taxon>Dikarya</taxon>
        <taxon>Ascomycota</taxon>
        <taxon>Pezizomycotina</taxon>
        <taxon>Sordariomycetes</taxon>
        <taxon>Hypocreomycetidae</taxon>
        <taxon>Hypocreales</taxon>
        <taxon>Nectriaceae</taxon>
        <taxon>Fusarium</taxon>
        <taxon>Fusarium fujikuroi species complex</taxon>
    </lineage>
</organism>
<keyword evidence="10" id="KW-1185">Reference proteome</keyword>
<dbReference type="Gene3D" id="3.30.590.10">
    <property type="entry name" value="Glutamine synthetase/guanido kinase, catalytic domain"/>
    <property type="match status" value="1"/>
</dbReference>
<evidence type="ECO:0000313" key="10">
    <source>
        <dbReference type="Proteomes" id="UP000544095"/>
    </source>
</evidence>
<protein>
    <recommendedName>
        <fullName evidence="1">Glutamine synthetase</fullName>
    </recommendedName>
</protein>
<evidence type="ECO:0000256" key="5">
    <source>
        <dbReference type="PROSITE-ProRule" id="PRU01330"/>
    </source>
</evidence>
<keyword evidence="3" id="KW-0547">Nucleotide-binding</keyword>
<name>A0A8H5KHJ1_9HYPO</name>
<dbReference type="EMBL" id="JAAOAR010000998">
    <property type="protein sequence ID" value="KAF5572090.1"/>
    <property type="molecule type" value="Genomic_DNA"/>
</dbReference>
<dbReference type="PROSITE" id="PS51986">
    <property type="entry name" value="GS_BETA_GRASP"/>
    <property type="match status" value="1"/>
</dbReference>
<dbReference type="GO" id="GO:0005524">
    <property type="term" value="F:ATP binding"/>
    <property type="evidence" value="ECO:0007669"/>
    <property type="project" value="UniProtKB-KW"/>
</dbReference>
<comment type="caution">
    <text evidence="9">The sequence shown here is derived from an EMBL/GenBank/DDBJ whole genome shotgun (WGS) entry which is preliminary data.</text>
</comment>
<accession>A0A8H5KHJ1</accession>
<dbReference type="InterPro" id="IPR014746">
    <property type="entry name" value="Gln_synth/guanido_kin_cat_dom"/>
</dbReference>
<evidence type="ECO:0000259" key="7">
    <source>
        <dbReference type="PROSITE" id="PS51986"/>
    </source>
</evidence>
<dbReference type="GO" id="GO:0006542">
    <property type="term" value="P:glutamine biosynthetic process"/>
    <property type="evidence" value="ECO:0007669"/>
    <property type="project" value="InterPro"/>
</dbReference>
<dbReference type="InterPro" id="IPR008146">
    <property type="entry name" value="Gln_synth_cat_dom"/>
</dbReference>
<evidence type="ECO:0000259" key="8">
    <source>
        <dbReference type="PROSITE" id="PS51987"/>
    </source>
</evidence>
<reference evidence="9 10" key="1">
    <citation type="submission" date="2020-05" db="EMBL/GenBank/DDBJ databases">
        <title>Identification and distribution of gene clusters putatively required for synthesis of sphingolipid metabolism inhibitors in phylogenetically diverse species of the filamentous fungus Fusarium.</title>
        <authorList>
            <person name="Kim H.-S."/>
            <person name="Busman M."/>
            <person name="Brown D.W."/>
            <person name="Divon H."/>
            <person name="Uhlig S."/>
            <person name="Proctor R.H."/>
        </authorList>
    </citation>
    <scope>NUCLEOTIDE SEQUENCE [LARGE SCALE GENOMIC DNA]</scope>
    <source>
        <strain evidence="9 10">NRRL 25211</strain>
    </source>
</reference>
<evidence type="ECO:0000256" key="3">
    <source>
        <dbReference type="ARBA" id="ARBA00022741"/>
    </source>
</evidence>
<gene>
    <name evidence="9" type="ORF">FPANT_13357</name>
</gene>
<keyword evidence="2" id="KW-0436">Ligase</keyword>
<feature type="domain" description="GS catalytic" evidence="8">
    <location>
        <begin position="123"/>
        <end position="248"/>
    </location>
</feature>
<dbReference type="GO" id="GO:0004356">
    <property type="term" value="F:glutamine synthetase activity"/>
    <property type="evidence" value="ECO:0007669"/>
    <property type="project" value="InterPro"/>
</dbReference>
<evidence type="ECO:0000256" key="4">
    <source>
        <dbReference type="ARBA" id="ARBA00022840"/>
    </source>
</evidence>
<keyword evidence="4" id="KW-0067">ATP-binding</keyword>
<dbReference type="SUPFAM" id="SSF54368">
    <property type="entry name" value="Glutamine synthetase, N-terminal domain"/>
    <property type="match status" value="1"/>
</dbReference>